<dbReference type="SUPFAM" id="SSF49899">
    <property type="entry name" value="Concanavalin A-like lectins/glucanases"/>
    <property type="match status" value="1"/>
</dbReference>
<keyword evidence="2" id="KW-0732">Signal</keyword>
<dbReference type="GO" id="GO:0004575">
    <property type="term" value="F:sucrose alpha-glucosidase activity"/>
    <property type="evidence" value="ECO:0007669"/>
    <property type="project" value="TreeGrafter"/>
</dbReference>
<dbReference type="PANTHER" id="PTHR42800">
    <property type="entry name" value="EXOINULINASE INUD (AFU_ORTHOLOGUE AFUA_5G00480)"/>
    <property type="match status" value="1"/>
</dbReference>
<dbReference type="GO" id="GO:0005987">
    <property type="term" value="P:sucrose catabolic process"/>
    <property type="evidence" value="ECO:0007669"/>
    <property type="project" value="TreeGrafter"/>
</dbReference>
<accession>A0A9P4P897</accession>
<feature type="domain" description="Glycosyl hydrolase family 32 N-terminal" evidence="6">
    <location>
        <begin position="61"/>
        <end position="135"/>
    </location>
</feature>
<dbReference type="InterPro" id="IPR013320">
    <property type="entry name" value="ConA-like_dom_sf"/>
</dbReference>
<evidence type="ECO:0000256" key="4">
    <source>
        <dbReference type="ARBA" id="ARBA00023295"/>
    </source>
</evidence>
<feature type="domain" description="Glycosyl hydrolase family 32 C-terminal" evidence="7">
    <location>
        <begin position="151"/>
        <end position="294"/>
    </location>
</feature>
<dbReference type="InterPro" id="IPR013148">
    <property type="entry name" value="Glyco_hydro_32_N"/>
</dbReference>
<keyword evidence="4 5" id="KW-0326">Glycosidase</keyword>
<name>A0A9P4P897_9PLEO</name>
<dbReference type="PANTHER" id="PTHR42800:SF1">
    <property type="entry name" value="EXOINULINASE INUD (AFU_ORTHOLOGUE AFUA_5G00480)"/>
    <property type="match status" value="1"/>
</dbReference>
<dbReference type="FunFam" id="2.60.120.560:FF:000003">
    <property type="entry name" value="Extracellular exo-inulinase inuE"/>
    <property type="match status" value="1"/>
</dbReference>
<sequence>MILAHGGQDKMTFWTSPDAKEWTWQSEFTSNDTGLPHDTTGWEVPDFFSARCRGFHREEMGHFTADSASLDTLWLDYGRDFDDALSWENVPTSDGRRIIASVMNSYGDKPSTTTWKGMLSFPRTLKLKSVGGKLHFLQQPVQELDEISTTIIKITNQTLAPGQTLLSDIHGRALDVRVSFIPSAGSTLSLSVRKGEPEQTVISYTQSDGTLSVGRRASGDISWVPAAGSVHSAVFTADTNGVVRLRVLVDICSVEVFGGEGQVVISDLIFPADSSDGFSLATSGGTTELAEVQVLQVLQ</sequence>
<dbReference type="SMART" id="SM00640">
    <property type="entry name" value="Glyco_32"/>
    <property type="match status" value="1"/>
</dbReference>
<feature type="domain" description="Glycosyl hydrolase family 32 N-terminal" evidence="6">
    <location>
        <begin position="2"/>
        <end position="50"/>
    </location>
</feature>
<comment type="caution">
    <text evidence="8">The sequence shown here is derived from an EMBL/GenBank/DDBJ whole genome shotgun (WGS) entry which is preliminary data.</text>
</comment>
<dbReference type="AlphaFoldDB" id="A0A9P4P897"/>
<dbReference type="InterPro" id="IPR001362">
    <property type="entry name" value="Glyco_hydro_32"/>
</dbReference>
<evidence type="ECO:0000256" key="1">
    <source>
        <dbReference type="ARBA" id="ARBA00009902"/>
    </source>
</evidence>
<keyword evidence="9" id="KW-1185">Reference proteome</keyword>
<evidence type="ECO:0000259" key="6">
    <source>
        <dbReference type="Pfam" id="PF00251"/>
    </source>
</evidence>
<evidence type="ECO:0000256" key="3">
    <source>
        <dbReference type="ARBA" id="ARBA00022801"/>
    </source>
</evidence>
<dbReference type="Gene3D" id="2.115.10.20">
    <property type="entry name" value="Glycosyl hydrolase domain, family 43"/>
    <property type="match status" value="1"/>
</dbReference>
<dbReference type="EMBL" id="MU001511">
    <property type="protein sequence ID" value="KAF2438688.1"/>
    <property type="molecule type" value="Genomic_DNA"/>
</dbReference>
<dbReference type="GO" id="GO:0051670">
    <property type="term" value="F:inulinase activity"/>
    <property type="evidence" value="ECO:0007669"/>
    <property type="project" value="UniProtKB-ARBA"/>
</dbReference>
<dbReference type="InterPro" id="IPR013189">
    <property type="entry name" value="Glyco_hydro_32_C"/>
</dbReference>
<dbReference type="Proteomes" id="UP000799764">
    <property type="component" value="Unassembled WGS sequence"/>
</dbReference>
<protein>
    <submittedName>
        <fullName evidence="8">Glycoside hydrolase family 32 protein</fullName>
    </submittedName>
</protein>
<evidence type="ECO:0000313" key="9">
    <source>
        <dbReference type="Proteomes" id="UP000799764"/>
    </source>
</evidence>
<proteinExistence type="inferred from homology"/>
<evidence type="ECO:0000256" key="2">
    <source>
        <dbReference type="ARBA" id="ARBA00022729"/>
    </source>
</evidence>
<dbReference type="GO" id="GO:0005737">
    <property type="term" value="C:cytoplasm"/>
    <property type="evidence" value="ECO:0007669"/>
    <property type="project" value="TreeGrafter"/>
</dbReference>
<keyword evidence="3 5" id="KW-0378">Hydrolase</keyword>
<comment type="similarity">
    <text evidence="1 5">Belongs to the glycosyl hydrolase 32 family.</text>
</comment>
<dbReference type="InterPro" id="IPR023296">
    <property type="entry name" value="Glyco_hydro_beta-prop_sf"/>
</dbReference>
<dbReference type="Pfam" id="PF00251">
    <property type="entry name" value="Glyco_hydro_32N"/>
    <property type="match status" value="2"/>
</dbReference>
<evidence type="ECO:0000313" key="8">
    <source>
        <dbReference type="EMBL" id="KAF2438688.1"/>
    </source>
</evidence>
<evidence type="ECO:0000256" key="5">
    <source>
        <dbReference type="RuleBase" id="RU362110"/>
    </source>
</evidence>
<evidence type="ECO:0000259" key="7">
    <source>
        <dbReference type="Pfam" id="PF08244"/>
    </source>
</evidence>
<organism evidence="8 9">
    <name type="scientific">Karstenula rhodostoma CBS 690.94</name>
    <dbReference type="NCBI Taxonomy" id="1392251"/>
    <lineage>
        <taxon>Eukaryota</taxon>
        <taxon>Fungi</taxon>
        <taxon>Dikarya</taxon>
        <taxon>Ascomycota</taxon>
        <taxon>Pezizomycotina</taxon>
        <taxon>Dothideomycetes</taxon>
        <taxon>Pleosporomycetidae</taxon>
        <taxon>Pleosporales</taxon>
        <taxon>Massarineae</taxon>
        <taxon>Didymosphaeriaceae</taxon>
        <taxon>Karstenula</taxon>
    </lineage>
</organism>
<dbReference type="OrthoDB" id="202537at2759"/>
<dbReference type="Gene3D" id="2.60.120.560">
    <property type="entry name" value="Exo-inulinase, domain 1"/>
    <property type="match status" value="1"/>
</dbReference>
<dbReference type="SUPFAM" id="SSF75005">
    <property type="entry name" value="Arabinanase/levansucrase/invertase"/>
    <property type="match status" value="1"/>
</dbReference>
<reference evidence="8" key="1">
    <citation type="journal article" date="2020" name="Stud. Mycol.">
        <title>101 Dothideomycetes genomes: a test case for predicting lifestyles and emergence of pathogens.</title>
        <authorList>
            <person name="Haridas S."/>
            <person name="Albert R."/>
            <person name="Binder M."/>
            <person name="Bloem J."/>
            <person name="Labutti K."/>
            <person name="Salamov A."/>
            <person name="Andreopoulos B."/>
            <person name="Baker S."/>
            <person name="Barry K."/>
            <person name="Bills G."/>
            <person name="Bluhm B."/>
            <person name="Cannon C."/>
            <person name="Castanera R."/>
            <person name="Culley D."/>
            <person name="Daum C."/>
            <person name="Ezra D."/>
            <person name="Gonzalez J."/>
            <person name="Henrissat B."/>
            <person name="Kuo A."/>
            <person name="Liang C."/>
            <person name="Lipzen A."/>
            <person name="Lutzoni F."/>
            <person name="Magnuson J."/>
            <person name="Mondo S."/>
            <person name="Nolan M."/>
            <person name="Ohm R."/>
            <person name="Pangilinan J."/>
            <person name="Park H.-J."/>
            <person name="Ramirez L."/>
            <person name="Alfaro M."/>
            <person name="Sun H."/>
            <person name="Tritt A."/>
            <person name="Yoshinaga Y."/>
            <person name="Zwiers L.-H."/>
            <person name="Turgeon B."/>
            <person name="Goodwin S."/>
            <person name="Spatafora J."/>
            <person name="Crous P."/>
            <person name="Grigoriev I."/>
        </authorList>
    </citation>
    <scope>NUCLEOTIDE SEQUENCE</scope>
    <source>
        <strain evidence="8">CBS 690.94</strain>
    </source>
</reference>
<dbReference type="Pfam" id="PF08244">
    <property type="entry name" value="Glyco_hydro_32C"/>
    <property type="match status" value="1"/>
</dbReference>
<gene>
    <name evidence="8" type="ORF">P171DRAFT_504156</name>
</gene>